<keyword evidence="3" id="KW-0269">Exonuclease</keyword>
<feature type="compositionally biased region" description="Basic and acidic residues" evidence="4">
    <location>
        <begin position="2013"/>
        <end position="2024"/>
    </location>
</feature>
<comment type="caution">
    <text evidence="7">The sequence shown here is derived from an EMBL/GenBank/DDBJ whole genome shotgun (WGS) entry which is preliminary data.</text>
</comment>
<feature type="compositionally biased region" description="Basic residues" evidence="4">
    <location>
        <begin position="830"/>
        <end position="842"/>
    </location>
</feature>
<feature type="compositionally biased region" description="Basic and acidic residues" evidence="4">
    <location>
        <begin position="132"/>
        <end position="145"/>
    </location>
</feature>
<dbReference type="Proteomes" id="UP000827721">
    <property type="component" value="Unassembled WGS sequence"/>
</dbReference>
<feature type="domain" description="Xrn1 N-terminal" evidence="5">
    <location>
        <begin position="1"/>
        <end position="248"/>
    </location>
</feature>
<feature type="compositionally biased region" description="Polar residues" evidence="4">
    <location>
        <begin position="1836"/>
        <end position="1851"/>
    </location>
</feature>
<proteinExistence type="predicted"/>
<feature type="compositionally biased region" description="Basic and acidic residues" evidence="4">
    <location>
        <begin position="1023"/>
        <end position="1036"/>
    </location>
</feature>
<dbReference type="Gene3D" id="3.40.50.12390">
    <property type="match status" value="2"/>
</dbReference>
<feature type="compositionally biased region" description="Basic and acidic residues" evidence="4">
    <location>
        <begin position="1633"/>
        <end position="1648"/>
    </location>
</feature>
<accession>A0ABQ8I4X4</accession>
<feature type="compositionally biased region" description="Polar residues" evidence="4">
    <location>
        <begin position="1207"/>
        <end position="1220"/>
    </location>
</feature>
<feature type="region of interest" description="Disordered" evidence="4">
    <location>
        <begin position="1315"/>
        <end position="1402"/>
    </location>
</feature>
<feature type="compositionally biased region" description="Basic residues" evidence="4">
    <location>
        <begin position="994"/>
        <end position="1005"/>
    </location>
</feature>
<dbReference type="PANTHER" id="PTHR12341:SF53">
    <property type="entry name" value="5'-3' EXORIBONUCLEASE"/>
    <property type="match status" value="1"/>
</dbReference>
<name>A0ABQ8I4X4_9ROSI</name>
<dbReference type="InterPro" id="IPR027073">
    <property type="entry name" value="5_3_exoribonuclease"/>
</dbReference>
<dbReference type="InterPro" id="IPR041412">
    <property type="entry name" value="Xrn1_helical"/>
</dbReference>
<feature type="compositionally biased region" description="Basic residues" evidence="4">
    <location>
        <begin position="1622"/>
        <end position="1632"/>
    </location>
</feature>
<feature type="region of interest" description="Disordered" evidence="4">
    <location>
        <begin position="1286"/>
        <end position="1305"/>
    </location>
</feature>
<feature type="compositionally biased region" description="Basic residues" evidence="4">
    <location>
        <begin position="1954"/>
        <end position="1965"/>
    </location>
</feature>
<dbReference type="EMBL" id="JAFEMO010000004">
    <property type="protein sequence ID" value="KAH7571422.1"/>
    <property type="molecule type" value="Genomic_DNA"/>
</dbReference>
<feature type="compositionally biased region" description="Basic and acidic residues" evidence="4">
    <location>
        <begin position="1190"/>
        <end position="1206"/>
    </location>
</feature>
<evidence type="ECO:0000313" key="7">
    <source>
        <dbReference type="EMBL" id="KAH7571422.1"/>
    </source>
</evidence>
<feature type="region of interest" description="Disordered" evidence="4">
    <location>
        <begin position="1779"/>
        <end position="1866"/>
    </location>
</feature>
<feature type="compositionally biased region" description="Basic residues" evidence="4">
    <location>
        <begin position="1809"/>
        <end position="1819"/>
    </location>
</feature>
<feature type="compositionally biased region" description="Basic and acidic residues" evidence="4">
    <location>
        <begin position="1975"/>
        <end position="1991"/>
    </location>
</feature>
<feature type="region of interest" description="Disordered" evidence="4">
    <location>
        <begin position="1562"/>
        <end position="1679"/>
    </location>
</feature>
<evidence type="ECO:0000313" key="8">
    <source>
        <dbReference type="Proteomes" id="UP000827721"/>
    </source>
</evidence>
<evidence type="ECO:0000256" key="4">
    <source>
        <dbReference type="SAM" id="MobiDB-lite"/>
    </source>
</evidence>
<feature type="domain" description="Xrn1 helical" evidence="6">
    <location>
        <begin position="318"/>
        <end position="443"/>
    </location>
</feature>
<keyword evidence="8" id="KW-1185">Reference proteome</keyword>
<dbReference type="Gene3D" id="1.25.40.1050">
    <property type="match status" value="1"/>
</dbReference>
<reference evidence="7 8" key="1">
    <citation type="submission" date="2021-02" db="EMBL/GenBank/DDBJ databases">
        <title>Plant Genome Project.</title>
        <authorList>
            <person name="Zhang R.-G."/>
        </authorList>
    </citation>
    <scope>NUCLEOTIDE SEQUENCE [LARGE SCALE GENOMIC DNA]</scope>
    <source>
        <tissue evidence="7">Leaves</tissue>
    </source>
</reference>
<feature type="compositionally biased region" description="Basic residues" evidence="4">
    <location>
        <begin position="1129"/>
        <end position="1138"/>
    </location>
</feature>
<feature type="compositionally biased region" description="Polar residues" evidence="4">
    <location>
        <begin position="1649"/>
        <end position="1664"/>
    </location>
</feature>
<evidence type="ECO:0000259" key="6">
    <source>
        <dbReference type="Pfam" id="PF17846"/>
    </source>
</evidence>
<feature type="region of interest" description="Disordered" evidence="4">
    <location>
        <begin position="1949"/>
        <end position="2024"/>
    </location>
</feature>
<feature type="region of interest" description="Disordered" evidence="4">
    <location>
        <begin position="1750"/>
        <end position="1769"/>
    </location>
</feature>
<evidence type="ECO:0000259" key="5">
    <source>
        <dbReference type="Pfam" id="PF03159"/>
    </source>
</evidence>
<feature type="compositionally biased region" description="Basic and acidic residues" evidence="4">
    <location>
        <begin position="1356"/>
        <end position="1371"/>
    </location>
</feature>
<feature type="compositionally biased region" description="Basic and acidic residues" evidence="4">
    <location>
        <begin position="1139"/>
        <end position="1158"/>
    </location>
</feature>
<dbReference type="Pfam" id="PF17846">
    <property type="entry name" value="XRN_M"/>
    <property type="match status" value="2"/>
</dbReference>
<evidence type="ECO:0000256" key="2">
    <source>
        <dbReference type="ARBA" id="ARBA00022801"/>
    </source>
</evidence>
<feature type="region of interest" description="Disordered" evidence="4">
    <location>
        <begin position="112"/>
        <end position="151"/>
    </location>
</feature>
<feature type="compositionally biased region" description="Polar residues" evidence="4">
    <location>
        <begin position="1372"/>
        <end position="1387"/>
    </location>
</feature>
<protein>
    <submittedName>
        <fullName evidence="7">Uncharacterized protein</fullName>
    </submittedName>
</protein>
<keyword evidence="1" id="KW-0540">Nuclease</keyword>
<evidence type="ECO:0000256" key="3">
    <source>
        <dbReference type="ARBA" id="ARBA00022839"/>
    </source>
</evidence>
<gene>
    <name evidence="7" type="ORF">JRO89_XS04G0047900</name>
</gene>
<feature type="domain" description="Xrn1 helical" evidence="6">
    <location>
        <begin position="474"/>
        <end position="752"/>
    </location>
</feature>
<dbReference type="Pfam" id="PF03159">
    <property type="entry name" value="XRN_N"/>
    <property type="match status" value="1"/>
</dbReference>
<feature type="compositionally biased region" description="Basic residues" evidence="4">
    <location>
        <begin position="1345"/>
        <end position="1355"/>
    </location>
</feature>
<dbReference type="InterPro" id="IPR004859">
    <property type="entry name" value="Xrn1_N"/>
</dbReference>
<feature type="compositionally biased region" description="Basic residues" evidence="4">
    <location>
        <begin position="1080"/>
        <end position="1091"/>
    </location>
</feature>
<feature type="compositionally biased region" description="Polar residues" evidence="4">
    <location>
        <begin position="965"/>
        <end position="975"/>
    </location>
</feature>
<feature type="compositionally biased region" description="Basic and acidic residues" evidence="4">
    <location>
        <begin position="1820"/>
        <end position="1835"/>
    </location>
</feature>
<keyword evidence="2" id="KW-0378">Hydrolase</keyword>
<feature type="compositionally biased region" description="Basic and acidic residues" evidence="4">
    <location>
        <begin position="940"/>
        <end position="950"/>
    </location>
</feature>
<evidence type="ECO:0000256" key="1">
    <source>
        <dbReference type="ARBA" id="ARBA00022722"/>
    </source>
</evidence>
<feature type="region of interest" description="Disordered" evidence="4">
    <location>
        <begin position="1128"/>
        <end position="1227"/>
    </location>
</feature>
<feature type="compositionally biased region" description="Basic residues" evidence="4">
    <location>
        <begin position="1180"/>
        <end position="1189"/>
    </location>
</feature>
<organism evidence="7 8">
    <name type="scientific">Xanthoceras sorbifolium</name>
    <dbReference type="NCBI Taxonomy" id="99658"/>
    <lineage>
        <taxon>Eukaryota</taxon>
        <taxon>Viridiplantae</taxon>
        <taxon>Streptophyta</taxon>
        <taxon>Embryophyta</taxon>
        <taxon>Tracheophyta</taxon>
        <taxon>Spermatophyta</taxon>
        <taxon>Magnoliopsida</taxon>
        <taxon>eudicotyledons</taxon>
        <taxon>Gunneridae</taxon>
        <taxon>Pentapetalae</taxon>
        <taxon>rosids</taxon>
        <taxon>malvids</taxon>
        <taxon>Sapindales</taxon>
        <taxon>Sapindaceae</taxon>
        <taxon>Xanthoceroideae</taxon>
        <taxon>Xanthoceras</taxon>
    </lineage>
</organism>
<feature type="region of interest" description="Disordered" evidence="4">
    <location>
        <begin position="1078"/>
        <end position="1100"/>
    </location>
</feature>
<feature type="region of interest" description="Disordered" evidence="4">
    <location>
        <begin position="823"/>
        <end position="870"/>
    </location>
</feature>
<sequence>MGVPSFYRWVVERYPKCVVSAREDRFRFNGVRVPVNTTRPNPNGFEFDNLYLDMNGIIHPCFHPEGLPPPQTQEEVFEAVYKYIDRIFSVIRPRKLLFLAIDGVAPRAKMNQQRSRRFKAAKDAADNALGTESHRKAIDSGEESSKNQLDSNVITPGTEFMDLLSSALRYYIHLRMNDDLGWRGIKVILSDASVPGEGEHKIMSYIRLQRNMPGYDPNTRHCLYGLDADLIMLALATHEIHFSVLREDVHKSGLNKKVSKATKRLIRRKKRRKEKKMTLFASNIEDYITSQKFQFVNIWILREYLAYDMKIPSSTMEANLERLIDDFVFMCLFVGNDFLPHIPSLEISEVVTSTMLTLSLFSVKDTFGAINLLMRIYTTEFSERGGYLTNSFEVNLKHVEHFVRSIATHEHRILKNRNRIAKVRMICSQGLSDNKVADDSSKVPFVERNMESGNQESSLECKIAPVCQDPQNIELGWKERYYAEKFEAKHPDDRERVRRHVVTKYIEGICWVMRYYYEGVCSWQWFYPYHYAPFASDFCDINQLKFHFTLGEPFKPFDQLLGVLPAASAHALPLFYRSLMTDVSSPILDFYPTDFELDMNGKRFSWQAICKLPFIEESRLLSEIAKVEHTLTDEERRRNSLGVDILFLHISHPFAVEINSLFKQMNDSPEYIEGKVEQKIDPKFSGGMNGYIYISDKSMWPVEIPSPVQGMKMIAKNEVLFVFYKNPSFHSHIPRLLPGVILPEKSVSEKDILSLRVLWSTNSARMRLPIYGHKFSGRPITKLVSGSNLAKFAHALVAQNCLRKQPTLQSMQLDYHLGKLKEMKQEVGSKKRKRSKNKKRKRSEGDSVHVGADALMKMKTGEDKSGERNVNNIVGELESCIVRKQTEGRDDLTGVDGLKATKVEIETRKKKRKPKKRKRNKSDSEPNNTVEKLESCCLQEENKADEELNVKGDSSSNDIVEKLESSSFREQNQGVGDQASAHGLQEVKVEVVLRKRKRKPKKKKQNKSDSEPNDTVENLENCRLQEKSKADEELNIKGDSASNDMVDKLESSLFWEQNQGVGDQAIAHGLQEVKVEVGLRKRKRKPKKKKQNVSESAPNNIVEKLETSFVFKADNHNADQHKFEELKVKGHSVPHKIVGKLESHTPGEQSDNKGEHAVGGEGESTGINESGELKVEVEPKRKRRRSKKMKLSEVDDVAHNIVEKLESSSPGEQKQGNDQASADGLREIKVEVGSKSTDGLQEIQAEVGSKRQAKVGSKSADGLQEIQAEVGSKSADGLQEIQAEVGSKSADGLQETQAEVRSKSADGLQEIEAELGSKGEHAVGGEGESAGINRSGELQVEVEPKRKRRRSKKMKLREVDDVAHNGVEKLESSSPGEQKQGNDQSSADGLREIQAGVGSKGADGLQEIQAGVGSKGADGLQEIQAEVGSKSADGLQEIQAGVGSKGADGLQEIQAEVGSKSADGLQEIQAGVGSKGADGLQEIQAEVGSKSADGLQEIQAGVGSKGADGLQEIQAEVGSKSADGLQEIQAEVGSKSADGLQEIQVEVGSKSADGLQEIQAEVGSKSADGLQETQAEVRSKSADGLQEIEAELGSKGEHAVGGEGESAGINRSGELQVEVEPKRKRRRSKKMKLREVDDVAHNGVEKLESSSPGEQKQGNDQSSADGLREIQAGVGSKGADGLREIQAGVGSKGADGLQEIQAGVGSKGADGLQEIQAEVGSKSADGLQEIQAGVGSKGADGLQEIQAEVGSKSADGLQETQAEVRSKSADGLQEIEAELGSKGEHAVGGEGESAGINRSGELQVEVEPKRKRRRSKKMKLREVDDVAHNGVEKLESSSPGEQKQGNDQSSADGLREIQAGVGSKGADGLQEIQAGVGSKGADGLQEIQAGVGSKGADGLQEIQAGVGSKGADGLQEIQAEVGSKSADGLQEIQAGVGSKGADGLQEIQAEVGSRKKRQRCKKRKLNTTDAASIDIVDKMESSHAEKRDSNGEHTGAVELTEMKQSNLQESEMGIERKQTITDVP</sequence>
<feature type="compositionally biased region" description="Basic residues" evidence="4">
    <location>
        <begin position="908"/>
        <end position="920"/>
    </location>
</feature>
<dbReference type="CDD" id="cd18673">
    <property type="entry name" value="PIN_XRN1-2-like"/>
    <property type="match status" value="1"/>
</dbReference>
<dbReference type="PANTHER" id="PTHR12341">
    <property type="entry name" value="5'-&gt;3' EXORIBONUCLEASE"/>
    <property type="match status" value="1"/>
</dbReference>
<feature type="region of interest" description="Disordered" evidence="4">
    <location>
        <begin position="905"/>
        <end position="1042"/>
    </location>
</feature>